<sequence>MQSDLFADHLNAFCRHSRILIDGAATGPLKGLSFAAKDIFDIAGETCCCGNPDWLASHDPAKKTAPMIDDLLRAGANLRGKTLTEEIAFSLNGQNFHYGTPRNGADPDRIPGGSSSGSAAAVAGKAVDFAIGSDTGGSVRIPAAFNGIFGIRPSHGAVSLEGVMPLAPSFDTVGWFARSADILKRIGDVLLPPDRHDLAPMPKLLIAEDAFTFATDAVAAKVRQAVGRIAGLFAQQESVMLAPEDNADLSPTGQGLKDWIQWFLGHQPREVWACHGAWIDRVSPRFAPDIDARLKRAKQLAGIPVTDEDGLRDRVTAAMDHLLDGAVVVVPTAPCPAPLKDAPAEVFADLHDRILSLTSISGLARLPQVQIPIGLAADDHGKAPVGLSLIGRRGSDRALLALAEQVAARVAA</sequence>
<evidence type="ECO:0000313" key="2">
    <source>
        <dbReference type="EMBL" id="MDY0883529.1"/>
    </source>
</evidence>
<evidence type="ECO:0000259" key="1">
    <source>
        <dbReference type="Pfam" id="PF01425"/>
    </source>
</evidence>
<gene>
    <name evidence="2" type="ORF">SMD27_11795</name>
</gene>
<dbReference type="InterPro" id="IPR023631">
    <property type="entry name" value="Amidase_dom"/>
</dbReference>
<dbReference type="InterPro" id="IPR020556">
    <property type="entry name" value="Amidase_CS"/>
</dbReference>
<feature type="domain" description="Amidase" evidence="1">
    <location>
        <begin position="23"/>
        <end position="202"/>
    </location>
</feature>
<evidence type="ECO:0000313" key="3">
    <source>
        <dbReference type="Proteomes" id="UP001279642"/>
    </source>
</evidence>
<keyword evidence="2" id="KW-0378">Hydrolase</keyword>
<keyword evidence="3" id="KW-1185">Reference proteome</keyword>
<accession>A0ABU5EB90</accession>
<proteinExistence type="predicted"/>
<dbReference type="PROSITE" id="PS00571">
    <property type="entry name" value="AMIDASES"/>
    <property type="match status" value="1"/>
</dbReference>
<dbReference type="InterPro" id="IPR036928">
    <property type="entry name" value="AS_sf"/>
</dbReference>
<feature type="domain" description="Amidase" evidence="1">
    <location>
        <begin position="308"/>
        <end position="400"/>
    </location>
</feature>
<name>A0ABU5EB90_9PROT</name>
<reference evidence="2 3" key="1">
    <citation type="journal article" date="2016" name="Antonie Van Leeuwenhoek">
        <title>Dongia soli sp. nov., isolated from soil from Dokdo, Korea.</title>
        <authorList>
            <person name="Kim D.U."/>
            <person name="Lee H."/>
            <person name="Kim H."/>
            <person name="Kim S.G."/>
            <person name="Ka J.O."/>
        </authorList>
    </citation>
    <scope>NUCLEOTIDE SEQUENCE [LARGE SCALE GENOMIC DNA]</scope>
    <source>
        <strain evidence="2 3">D78</strain>
    </source>
</reference>
<dbReference type="GO" id="GO:0004040">
    <property type="term" value="F:amidase activity"/>
    <property type="evidence" value="ECO:0007669"/>
    <property type="project" value="UniProtKB-EC"/>
</dbReference>
<dbReference type="PANTHER" id="PTHR46310">
    <property type="entry name" value="AMIDASE 1"/>
    <property type="match status" value="1"/>
</dbReference>
<dbReference type="Pfam" id="PF01425">
    <property type="entry name" value="Amidase"/>
    <property type="match status" value="2"/>
</dbReference>
<dbReference type="RefSeq" id="WP_320508561.1">
    <property type="nucleotide sequence ID" value="NZ_JAXCLW010000002.1"/>
</dbReference>
<comment type="caution">
    <text evidence="2">The sequence shown here is derived from an EMBL/GenBank/DDBJ whole genome shotgun (WGS) entry which is preliminary data.</text>
</comment>
<dbReference type="NCBIfam" id="NF006169">
    <property type="entry name" value="PRK08310.1"/>
    <property type="match status" value="1"/>
</dbReference>
<dbReference type="PANTHER" id="PTHR46310:SF7">
    <property type="entry name" value="AMIDASE 1"/>
    <property type="match status" value="1"/>
</dbReference>
<organism evidence="2 3">
    <name type="scientific">Dongia soli</name>
    <dbReference type="NCBI Taxonomy" id="600628"/>
    <lineage>
        <taxon>Bacteria</taxon>
        <taxon>Pseudomonadati</taxon>
        <taxon>Pseudomonadota</taxon>
        <taxon>Alphaproteobacteria</taxon>
        <taxon>Rhodospirillales</taxon>
        <taxon>Dongiaceae</taxon>
        <taxon>Dongia</taxon>
    </lineage>
</organism>
<dbReference type="Proteomes" id="UP001279642">
    <property type="component" value="Unassembled WGS sequence"/>
</dbReference>
<dbReference type="Gene3D" id="3.90.1300.10">
    <property type="entry name" value="Amidase signature (AS) domain"/>
    <property type="match status" value="1"/>
</dbReference>
<dbReference type="EMBL" id="JAXCLW010000002">
    <property type="protein sequence ID" value="MDY0883529.1"/>
    <property type="molecule type" value="Genomic_DNA"/>
</dbReference>
<dbReference type="SUPFAM" id="SSF75304">
    <property type="entry name" value="Amidase signature (AS) enzymes"/>
    <property type="match status" value="1"/>
</dbReference>
<dbReference type="EC" id="3.5.1.4" evidence="2"/>
<protein>
    <submittedName>
        <fullName evidence="2">Amidase</fullName>
        <ecNumber evidence="2">3.5.1.4</ecNumber>
    </submittedName>
</protein>